<protein>
    <recommendedName>
        <fullName evidence="1">UFSP2 second domain-containing protein</fullName>
    </recommendedName>
</protein>
<keyword evidence="3" id="KW-1185">Reference proteome</keyword>
<reference evidence="2 3" key="1">
    <citation type="submission" date="2024-06" db="EMBL/GenBank/DDBJ databases">
        <authorList>
            <person name="Pan Q."/>
            <person name="Wen M."/>
            <person name="Jouanno E."/>
            <person name="Zahm M."/>
            <person name="Klopp C."/>
            <person name="Cabau C."/>
            <person name="Louis A."/>
            <person name="Berthelot C."/>
            <person name="Parey E."/>
            <person name="Roest Crollius H."/>
            <person name="Montfort J."/>
            <person name="Robinson-Rechavi M."/>
            <person name="Bouchez O."/>
            <person name="Lampietro C."/>
            <person name="Lopez Roques C."/>
            <person name="Donnadieu C."/>
            <person name="Postlethwait J."/>
            <person name="Bobe J."/>
            <person name="Verreycken H."/>
            <person name="Guiguen Y."/>
        </authorList>
    </citation>
    <scope>NUCLEOTIDE SEQUENCE [LARGE SCALE GENOMIC DNA]</scope>
    <source>
        <strain evidence="2">Up_M1</strain>
        <tissue evidence="2">Testis</tissue>
    </source>
</reference>
<sequence length="129" mass="14175">MIAGNITLRLKGSLDFKCQLPSTDVKHNQKVISSTFDGLCSQVKSESLVFRVCKSPVFIWPNKGGHATPADLTPQSTCKDLQQLIQKEDQESKSMTSKTKYKTTASVGVINLTMMTEVTEPKASHVSRS</sequence>
<dbReference type="EMBL" id="JAGEUA010000001">
    <property type="protein sequence ID" value="KAL1023468.1"/>
    <property type="molecule type" value="Genomic_DNA"/>
</dbReference>
<proteinExistence type="predicted"/>
<feature type="domain" description="UFSP2 second" evidence="1">
    <location>
        <begin position="34"/>
        <end position="124"/>
    </location>
</feature>
<dbReference type="AlphaFoldDB" id="A0ABD0XQ41"/>
<comment type="caution">
    <text evidence="2">The sequence shown here is derived from an EMBL/GenBank/DDBJ whole genome shotgun (WGS) entry which is preliminary data.</text>
</comment>
<evidence type="ECO:0000313" key="2">
    <source>
        <dbReference type="EMBL" id="KAL1023468.1"/>
    </source>
</evidence>
<dbReference type="Proteomes" id="UP001557470">
    <property type="component" value="Unassembled WGS sequence"/>
</dbReference>
<organism evidence="2 3">
    <name type="scientific">Umbra pygmaea</name>
    <name type="common">Eastern mudminnow</name>
    <dbReference type="NCBI Taxonomy" id="75934"/>
    <lineage>
        <taxon>Eukaryota</taxon>
        <taxon>Metazoa</taxon>
        <taxon>Chordata</taxon>
        <taxon>Craniata</taxon>
        <taxon>Vertebrata</taxon>
        <taxon>Euteleostomi</taxon>
        <taxon>Actinopterygii</taxon>
        <taxon>Neopterygii</taxon>
        <taxon>Teleostei</taxon>
        <taxon>Protacanthopterygii</taxon>
        <taxon>Esociformes</taxon>
        <taxon>Umbridae</taxon>
        <taxon>Umbra</taxon>
    </lineage>
</organism>
<evidence type="ECO:0000259" key="1">
    <source>
        <dbReference type="Pfam" id="PF20908"/>
    </source>
</evidence>
<dbReference type="Pfam" id="PF20908">
    <property type="entry name" value="UfSP2_N"/>
    <property type="match status" value="1"/>
</dbReference>
<name>A0ABD0XQ41_UMBPY</name>
<evidence type="ECO:0000313" key="3">
    <source>
        <dbReference type="Proteomes" id="UP001557470"/>
    </source>
</evidence>
<accession>A0ABD0XQ41</accession>
<gene>
    <name evidence="2" type="ORF">UPYG_G00041200</name>
</gene>
<dbReference type="InterPro" id="IPR049387">
    <property type="entry name" value="UFSP2-like_2nd"/>
</dbReference>